<organism evidence="1 2">
    <name type="scientific">Candidatus Nitrosocosmicus arcticus</name>
    <dbReference type="NCBI Taxonomy" id="2035267"/>
    <lineage>
        <taxon>Archaea</taxon>
        <taxon>Nitrososphaerota</taxon>
        <taxon>Nitrososphaeria</taxon>
        <taxon>Nitrososphaerales</taxon>
        <taxon>Nitrososphaeraceae</taxon>
        <taxon>Candidatus Nitrosocosmicus</taxon>
    </lineage>
</organism>
<gene>
    <name evidence="1" type="ORF">NARC_30218</name>
</gene>
<protein>
    <submittedName>
        <fullName evidence="1">Uncharacterized protein</fullName>
    </submittedName>
</protein>
<evidence type="ECO:0000313" key="1">
    <source>
        <dbReference type="EMBL" id="TVP41503.1"/>
    </source>
</evidence>
<comment type="caution">
    <text evidence="1">The sequence shown here is derived from an EMBL/GenBank/DDBJ whole genome shotgun (WGS) entry which is preliminary data.</text>
</comment>
<reference evidence="1 2" key="1">
    <citation type="journal article" date="2019" name="Front. Microbiol.">
        <title>Ammonia Oxidation by the Arctic Terrestrial Thaumarchaeote Candidatus Nitrosocosmicus arcticus Is Stimulated by Increasing Temperatures.</title>
        <authorList>
            <person name="Alves R.J.E."/>
            <person name="Kerou M."/>
            <person name="Zappe A."/>
            <person name="Bittner R."/>
            <person name="Abby S.S."/>
            <person name="Schmidt H.A."/>
            <person name="Pfeifer K."/>
            <person name="Schleper C."/>
        </authorList>
    </citation>
    <scope>NUCLEOTIDE SEQUENCE [LARGE SCALE GENOMIC DNA]</scope>
    <source>
        <strain evidence="1 2">Kfb</strain>
    </source>
</reference>
<keyword evidence="2" id="KW-1185">Reference proteome</keyword>
<accession>A0A557SY36</accession>
<dbReference type="Proteomes" id="UP000315289">
    <property type="component" value="Unassembled WGS sequence"/>
</dbReference>
<evidence type="ECO:0000313" key="2">
    <source>
        <dbReference type="Proteomes" id="UP000315289"/>
    </source>
</evidence>
<name>A0A557SY36_9ARCH</name>
<dbReference type="AlphaFoldDB" id="A0A557SY36"/>
<proteinExistence type="predicted"/>
<dbReference type="EMBL" id="VOAH01000003">
    <property type="protein sequence ID" value="TVP41503.1"/>
    <property type="molecule type" value="Genomic_DNA"/>
</dbReference>
<sequence>MVGLFTDLGDFVINSTIFAILRDFIIFQTLTITALPRSKIIINFKRV</sequence>